<feature type="compositionally biased region" description="Polar residues" evidence="1">
    <location>
        <begin position="1"/>
        <end position="13"/>
    </location>
</feature>
<feature type="region of interest" description="Disordered" evidence="1">
    <location>
        <begin position="1"/>
        <end position="20"/>
    </location>
</feature>
<gene>
    <name evidence="2" type="ORF">OSB52_17115</name>
</gene>
<organism evidence="2 3">
    <name type="scientific">Gordonia aquimaris</name>
    <dbReference type="NCBI Taxonomy" id="2984863"/>
    <lineage>
        <taxon>Bacteria</taxon>
        <taxon>Bacillati</taxon>
        <taxon>Actinomycetota</taxon>
        <taxon>Actinomycetes</taxon>
        <taxon>Mycobacteriales</taxon>
        <taxon>Gordoniaceae</taxon>
        <taxon>Gordonia</taxon>
    </lineage>
</organism>
<dbReference type="EMBL" id="JAPKFM010000019">
    <property type="protein sequence ID" value="MCX2965808.1"/>
    <property type="molecule type" value="Genomic_DNA"/>
</dbReference>
<dbReference type="RefSeq" id="WP_266062835.1">
    <property type="nucleotide sequence ID" value="NZ_JAPKFM010000019.1"/>
</dbReference>
<protein>
    <submittedName>
        <fullName evidence="2">Pyridine nucleotide-disulfide oxidoreductase</fullName>
    </submittedName>
</protein>
<dbReference type="AlphaFoldDB" id="A0A9X3D6C4"/>
<reference evidence="2" key="1">
    <citation type="submission" date="2022-10" db="EMBL/GenBank/DDBJ databases">
        <title>WGS of marine actinomycetes from Thailand.</title>
        <authorList>
            <person name="Thawai C."/>
        </authorList>
    </citation>
    <scope>NUCLEOTIDE SEQUENCE</scope>
    <source>
        <strain evidence="2">SW21</strain>
    </source>
</reference>
<evidence type="ECO:0000313" key="3">
    <source>
        <dbReference type="Proteomes" id="UP001143347"/>
    </source>
</evidence>
<evidence type="ECO:0000256" key="1">
    <source>
        <dbReference type="SAM" id="MobiDB-lite"/>
    </source>
</evidence>
<proteinExistence type="predicted"/>
<evidence type="ECO:0000313" key="2">
    <source>
        <dbReference type="EMBL" id="MCX2965808.1"/>
    </source>
</evidence>
<dbReference type="Proteomes" id="UP001143347">
    <property type="component" value="Unassembled WGS sequence"/>
</dbReference>
<accession>A0A9X3D6C4</accession>
<sequence>MSTHASTPQTPITYITDEPPHPSARWQLARHCTLLLATVGLAAVTACSVSIGTDDSAVESTSDITIGECLQIDDEADDQGNVRATTIACDSDGLTFYAAETVTADADCAGDNSASLSFDGDPQKLCMTPNFVDSRCYQIPLPGGQLVDYRESDCAAPAATDTIIAEAVTRSDDSITCAADQTAWVFSEPEAIGYCLRAVEPA</sequence>
<comment type="caution">
    <text evidence="2">The sequence shown here is derived from an EMBL/GenBank/DDBJ whole genome shotgun (WGS) entry which is preliminary data.</text>
</comment>
<keyword evidence="3" id="KW-1185">Reference proteome</keyword>
<name>A0A9X3D6C4_9ACTN</name>